<name>A0A1H4G099_9RHOB</name>
<dbReference type="PROSITE" id="PS00622">
    <property type="entry name" value="HTH_LUXR_1"/>
    <property type="match status" value="1"/>
</dbReference>
<dbReference type="AlphaFoldDB" id="A0A1H4G099"/>
<keyword evidence="2" id="KW-0238">DNA-binding</keyword>
<dbReference type="OrthoDB" id="9803630at2"/>
<dbReference type="PRINTS" id="PR00038">
    <property type="entry name" value="HTHLUXR"/>
</dbReference>
<keyword evidence="1" id="KW-0805">Transcription regulation</keyword>
<dbReference type="SMART" id="SM00421">
    <property type="entry name" value="HTH_LUXR"/>
    <property type="match status" value="1"/>
</dbReference>
<reference evidence="5 6" key="1">
    <citation type="submission" date="2016-10" db="EMBL/GenBank/DDBJ databases">
        <authorList>
            <person name="de Groot N.N."/>
        </authorList>
    </citation>
    <scope>NUCLEOTIDE SEQUENCE [LARGE SCALE GENOMIC DNA]</scope>
    <source>
        <strain evidence="5 6">DSM 15345</strain>
    </source>
</reference>
<keyword evidence="3" id="KW-0804">Transcription</keyword>
<dbReference type="STRING" id="89524.SAMN05444370_1337"/>
<dbReference type="GO" id="GO:0003677">
    <property type="term" value="F:DNA binding"/>
    <property type="evidence" value="ECO:0007669"/>
    <property type="project" value="UniProtKB-KW"/>
</dbReference>
<evidence type="ECO:0000256" key="3">
    <source>
        <dbReference type="ARBA" id="ARBA00023163"/>
    </source>
</evidence>
<keyword evidence="6" id="KW-1185">Reference proteome</keyword>
<dbReference type="GO" id="GO:0006355">
    <property type="term" value="P:regulation of DNA-templated transcription"/>
    <property type="evidence" value="ECO:0007669"/>
    <property type="project" value="InterPro"/>
</dbReference>
<dbReference type="EMBL" id="FNQM01000033">
    <property type="protein sequence ID" value="SEB02995.1"/>
    <property type="molecule type" value="Genomic_DNA"/>
</dbReference>
<evidence type="ECO:0000313" key="5">
    <source>
        <dbReference type="EMBL" id="SEB02995.1"/>
    </source>
</evidence>
<dbReference type="InterPro" id="IPR036388">
    <property type="entry name" value="WH-like_DNA-bd_sf"/>
</dbReference>
<dbReference type="PROSITE" id="PS50043">
    <property type="entry name" value="HTH_LUXR_2"/>
    <property type="match status" value="1"/>
</dbReference>
<dbReference type="InterPro" id="IPR000792">
    <property type="entry name" value="Tscrpt_reg_LuxR_C"/>
</dbReference>
<proteinExistence type="predicted"/>
<dbReference type="SUPFAM" id="SSF46894">
    <property type="entry name" value="C-terminal effector domain of the bipartite response regulators"/>
    <property type="match status" value="1"/>
</dbReference>
<organism evidence="5 6">
    <name type="scientific">Rubrimonas cliftonensis</name>
    <dbReference type="NCBI Taxonomy" id="89524"/>
    <lineage>
        <taxon>Bacteria</taxon>
        <taxon>Pseudomonadati</taxon>
        <taxon>Pseudomonadota</taxon>
        <taxon>Alphaproteobacteria</taxon>
        <taxon>Rhodobacterales</taxon>
        <taxon>Paracoccaceae</taxon>
        <taxon>Rubrimonas</taxon>
    </lineage>
</organism>
<feature type="domain" description="HTH luxR-type" evidence="4">
    <location>
        <begin position="24"/>
        <end position="89"/>
    </location>
</feature>
<dbReference type="CDD" id="cd06170">
    <property type="entry name" value="LuxR_C_like"/>
    <property type="match status" value="1"/>
</dbReference>
<evidence type="ECO:0000256" key="1">
    <source>
        <dbReference type="ARBA" id="ARBA00023015"/>
    </source>
</evidence>
<dbReference type="InterPro" id="IPR016032">
    <property type="entry name" value="Sig_transdc_resp-reg_C-effctor"/>
</dbReference>
<dbReference type="Gene3D" id="1.10.10.10">
    <property type="entry name" value="Winged helix-like DNA-binding domain superfamily/Winged helix DNA-binding domain"/>
    <property type="match status" value="1"/>
</dbReference>
<dbReference type="Pfam" id="PF00196">
    <property type="entry name" value="GerE"/>
    <property type="match status" value="1"/>
</dbReference>
<evidence type="ECO:0000313" key="6">
    <source>
        <dbReference type="Proteomes" id="UP000198703"/>
    </source>
</evidence>
<accession>A0A1H4G099</accession>
<evidence type="ECO:0000256" key="2">
    <source>
        <dbReference type="ARBA" id="ARBA00023125"/>
    </source>
</evidence>
<dbReference type="PANTHER" id="PTHR44688:SF16">
    <property type="entry name" value="DNA-BINDING TRANSCRIPTIONAL ACTIVATOR DEVR_DOSR"/>
    <property type="match status" value="1"/>
</dbReference>
<gene>
    <name evidence="5" type="ORF">SAMN05444370_1337</name>
</gene>
<sequence>MMMETLVAERRDDRTAAVSEGAISAVGAQSLSPREREIASLTCRGLSNKEIGRRLDISHHTVSTHMRRIFDKLGVNRRACLARIAAEAGL</sequence>
<dbReference type="PANTHER" id="PTHR44688">
    <property type="entry name" value="DNA-BINDING TRANSCRIPTIONAL ACTIVATOR DEVR_DOSR"/>
    <property type="match status" value="1"/>
</dbReference>
<evidence type="ECO:0000259" key="4">
    <source>
        <dbReference type="PROSITE" id="PS50043"/>
    </source>
</evidence>
<dbReference type="Proteomes" id="UP000198703">
    <property type="component" value="Unassembled WGS sequence"/>
</dbReference>
<protein>
    <submittedName>
        <fullName evidence="5">Regulatory protein, luxR family</fullName>
    </submittedName>
</protein>